<name>A0A8W4F7R2_PIG</name>
<feature type="region of interest" description="Disordered" evidence="1">
    <location>
        <begin position="1"/>
        <end position="20"/>
    </location>
</feature>
<reference evidence="2" key="1">
    <citation type="journal article" date="2020" name="Gigascience">
        <title>An improved pig reference genome sequence to enable pig genetics and genomics research.</title>
        <authorList>
            <person name="Warr A."/>
            <person name="Affara N."/>
            <person name="Aken B."/>
            <person name="Beiki H."/>
            <person name="Bickhart D.M."/>
            <person name="Billis K."/>
            <person name="Chow W."/>
            <person name="Eory L."/>
            <person name="Finlayson H.A."/>
            <person name="Flicek P."/>
            <person name="Giron C.G."/>
            <person name="Griffin D.K."/>
            <person name="Hall R."/>
            <person name="Hannum G."/>
            <person name="Hourlier T."/>
            <person name="Howe K."/>
            <person name="Hume D.A."/>
            <person name="Izuogu O."/>
            <person name="Kim K."/>
            <person name="Koren S."/>
            <person name="Liu H."/>
            <person name="Manchanda N."/>
            <person name="Martin F.J."/>
            <person name="Nonneman D.J."/>
            <person name="O'Connor R.E."/>
            <person name="Phillippy A.M."/>
            <person name="Rohrer G.A."/>
            <person name="Rosen B.D."/>
            <person name="Rund L.A."/>
            <person name="Sargent C.A."/>
            <person name="Schook L.B."/>
            <person name="Schroeder S.G."/>
            <person name="Schwartz A.S."/>
            <person name="Skinner B.M."/>
            <person name="Talbot R."/>
            <person name="Tseng E."/>
            <person name="Tuggle C.K."/>
            <person name="Watson M."/>
            <person name="Smith T.P.L."/>
            <person name="Archibald A.L."/>
        </authorList>
    </citation>
    <scope>NUCLEOTIDE SEQUENCE [LARGE SCALE GENOMIC DNA]</scope>
    <source>
        <strain evidence="2">Duroc</strain>
    </source>
</reference>
<dbReference type="GeneTree" id="ENSGT00960000193288"/>
<accession>A0A8W4F7R2</accession>
<reference evidence="2" key="2">
    <citation type="submission" date="2025-08" db="UniProtKB">
        <authorList>
            <consortium name="Ensembl"/>
        </authorList>
    </citation>
    <scope>IDENTIFICATION</scope>
</reference>
<dbReference type="AlphaFoldDB" id="A0A8W4F7R2"/>
<dbReference type="Proteomes" id="UP000008227">
    <property type="component" value="Chromosome 15"/>
</dbReference>
<sequence length="133" mass="14932">MRAKESLASPQVPSQAEDFSEERVRLALSQAALLYRRVHSLIRSGVMTHFEDIEPACCRSRAPSPCELPSDPLLSMKQPIMADGPRCKRRKQANPRRKNAFQAEMSTWSRRCPAAACPWQSPVVTCKVCCFSP</sequence>
<keyword evidence="3" id="KW-1185">Reference proteome</keyword>
<evidence type="ECO:0000313" key="3">
    <source>
        <dbReference type="Proteomes" id="UP000008227"/>
    </source>
</evidence>
<organism evidence="2 3">
    <name type="scientific">Sus scrofa</name>
    <name type="common">Pig</name>
    <dbReference type="NCBI Taxonomy" id="9823"/>
    <lineage>
        <taxon>Eukaryota</taxon>
        <taxon>Metazoa</taxon>
        <taxon>Chordata</taxon>
        <taxon>Craniata</taxon>
        <taxon>Vertebrata</taxon>
        <taxon>Euteleostomi</taxon>
        <taxon>Mammalia</taxon>
        <taxon>Eutheria</taxon>
        <taxon>Laurasiatheria</taxon>
        <taxon>Artiodactyla</taxon>
        <taxon>Suina</taxon>
        <taxon>Suidae</taxon>
        <taxon>Sus</taxon>
    </lineage>
</organism>
<protein>
    <submittedName>
        <fullName evidence="2">Uncharacterized protein</fullName>
    </submittedName>
</protein>
<reference evidence="2" key="3">
    <citation type="submission" date="2025-09" db="UniProtKB">
        <authorList>
            <consortium name="Ensembl"/>
        </authorList>
    </citation>
    <scope>IDENTIFICATION</scope>
</reference>
<dbReference type="Ensembl" id="ENSSSCT00000095973.1">
    <property type="protein sequence ID" value="ENSSSCP00000075284.1"/>
    <property type="gene ID" value="ENSSSCG00000053606.1"/>
</dbReference>
<evidence type="ECO:0000313" key="2">
    <source>
        <dbReference type="Ensembl" id="ENSSSCP00000075284.1"/>
    </source>
</evidence>
<proteinExistence type="predicted"/>
<evidence type="ECO:0000256" key="1">
    <source>
        <dbReference type="SAM" id="MobiDB-lite"/>
    </source>
</evidence>